<dbReference type="Gene3D" id="1.25.40.20">
    <property type="entry name" value="Ankyrin repeat-containing domain"/>
    <property type="match status" value="3"/>
</dbReference>
<dbReference type="Pfam" id="PF05406">
    <property type="entry name" value="WGR"/>
    <property type="match status" value="1"/>
</dbReference>
<feature type="compositionally biased region" description="Basic and acidic residues" evidence="12">
    <location>
        <begin position="468"/>
        <end position="479"/>
    </location>
</feature>
<keyword evidence="3 10" id="KW-0808">Transferase</keyword>
<dbReference type="SMART" id="SM00773">
    <property type="entry name" value="WGR"/>
    <property type="match status" value="1"/>
</dbReference>
<keyword evidence="6 10" id="KW-0520">NAD</keyword>
<evidence type="ECO:0000256" key="11">
    <source>
        <dbReference type="SAM" id="Coils"/>
    </source>
</evidence>
<dbReference type="Gene3D" id="3.90.228.10">
    <property type="match status" value="1"/>
</dbReference>
<dbReference type="InterPro" id="IPR002110">
    <property type="entry name" value="Ankyrin_rpt"/>
</dbReference>
<dbReference type="InterPro" id="IPR004102">
    <property type="entry name" value="Poly(ADP-ribose)pol_reg_dom"/>
</dbReference>
<dbReference type="InterPro" id="IPR036930">
    <property type="entry name" value="WGR_dom_sf"/>
</dbReference>
<dbReference type="SUPFAM" id="SSF142921">
    <property type="entry name" value="WGR domain-like"/>
    <property type="match status" value="1"/>
</dbReference>
<dbReference type="Pfam" id="PF12796">
    <property type="entry name" value="Ank_2"/>
    <property type="match status" value="2"/>
</dbReference>
<feature type="compositionally biased region" description="Basic residues" evidence="12">
    <location>
        <begin position="480"/>
        <end position="500"/>
    </location>
</feature>
<keyword evidence="8" id="KW-0539">Nucleus</keyword>
<evidence type="ECO:0000256" key="12">
    <source>
        <dbReference type="SAM" id="MobiDB-lite"/>
    </source>
</evidence>
<name>A0A078AF52_STYLE</name>
<dbReference type="Pfam" id="PF00644">
    <property type="entry name" value="PARP"/>
    <property type="match status" value="1"/>
</dbReference>
<comment type="subcellular location">
    <subcellularLocation>
        <location evidence="1">Nucleus</location>
    </subcellularLocation>
</comment>
<feature type="compositionally biased region" description="Basic residues" evidence="12">
    <location>
        <begin position="2148"/>
        <end position="2167"/>
    </location>
</feature>
<feature type="repeat" description="ANK" evidence="9">
    <location>
        <begin position="535"/>
        <end position="567"/>
    </location>
</feature>
<dbReference type="PROSITE" id="PS51977">
    <property type="entry name" value="WGR"/>
    <property type="match status" value="1"/>
</dbReference>
<protein>
    <recommendedName>
        <fullName evidence="10">Poly [ADP-ribose] polymerase</fullName>
        <shortName evidence="10">PARP</shortName>
        <ecNumber evidence="10">2.4.2.-</ecNumber>
    </recommendedName>
</protein>
<gene>
    <name evidence="16" type="primary">Contig12383.g13226</name>
    <name evidence="16" type="ORF">STYLEM_9449</name>
</gene>
<accession>A0A078AF52</accession>
<evidence type="ECO:0000259" key="15">
    <source>
        <dbReference type="PROSITE" id="PS51977"/>
    </source>
</evidence>
<feature type="compositionally biased region" description="Acidic residues" evidence="12">
    <location>
        <begin position="1275"/>
        <end position="1287"/>
    </location>
</feature>
<evidence type="ECO:0000256" key="8">
    <source>
        <dbReference type="ARBA" id="ARBA00023242"/>
    </source>
</evidence>
<evidence type="ECO:0000256" key="6">
    <source>
        <dbReference type="ARBA" id="ARBA00023027"/>
    </source>
</evidence>
<keyword evidence="7 9" id="KW-0040">ANK repeat</keyword>
<keyword evidence="2 10" id="KW-0328">Glycosyltransferase</keyword>
<dbReference type="SUPFAM" id="SSF47587">
    <property type="entry name" value="Domain of poly(ADP-ribose) polymerase"/>
    <property type="match status" value="1"/>
</dbReference>
<dbReference type="PROSITE" id="PS50088">
    <property type="entry name" value="ANK_REPEAT"/>
    <property type="match status" value="3"/>
</dbReference>
<dbReference type="PROSITE" id="PS51059">
    <property type="entry name" value="PARP_CATALYTIC"/>
    <property type="match status" value="1"/>
</dbReference>
<keyword evidence="4" id="KW-0548">Nucleotidyltransferase</keyword>
<dbReference type="SMART" id="SM00248">
    <property type="entry name" value="ANK"/>
    <property type="match status" value="13"/>
</dbReference>
<dbReference type="Gene3D" id="1.20.142.10">
    <property type="entry name" value="Poly(ADP-ribose) polymerase, regulatory domain"/>
    <property type="match status" value="1"/>
</dbReference>
<feature type="compositionally biased region" description="Acidic residues" evidence="12">
    <location>
        <begin position="505"/>
        <end position="522"/>
    </location>
</feature>
<dbReference type="PANTHER" id="PTHR24123:SF33">
    <property type="entry name" value="PROTEIN HOS4"/>
    <property type="match status" value="1"/>
</dbReference>
<dbReference type="EMBL" id="CCKQ01008983">
    <property type="protein sequence ID" value="CDW80451.1"/>
    <property type="molecule type" value="Genomic_DNA"/>
</dbReference>
<feature type="region of interest" description="Disordered" evidence="12">
    <location>
        <begin position="468"/>
        <end position="522"/>
    </location>
</feature>
<dbReference type="PROSITE" id="PS50297">
    <property type="entry name" value="ANK_REP_REGION"/>
    <property type="match status" value="3"/>
</dbReference>
<feature type="domain" description="WGR" evidence="15">
    <location>
        <begin position="1639"/>
        <end position="1734"/>
    </location>
</feature>
<evidence type="ECO:0000256" key="2">
    <source>
        <dbReference type="ARBA" id="ARBA00022676"/>
    </source>
</evidence>
<reference evidence="16 17" key="1">
    <citation type="submission" date="2014-06" db="EMBL/GenBank/DDBJ databases">
        <authorList>
            <person name="Swart Estienne"/>
        </authorList>
    </citation>
    <scope>NUCLEOTIDE SEQUENCE [LARGE SCALE GENOMIC DNA]</scope>
    <source>
        <strain evidence="16 17">130c</strain>
    </source>
</reference>
<dbReference type="InterPro" id="IPR036616">
    <property type="entry name" value="Poly(ADP-ribose)pol_reg_dom_sf"/>
</dbReference>
<evidence type="ECO:0000256" key="4">
    <source>
        <dbReference type="ARBA" id="ARBA00022695"/>
    </source>
</evidence>
<keyword evidence="11" id="KW-0175">Coiled coil</keyword>
<evidence type="ECO:0000256" key="7">
    <source>
        <dbReference type="ARBA" id="ARBA00023043"/>
    </source>
</evidence>
<dbReference type="EC" id="2.4.2.-" evidence="10"/>
<dbReference type="SUPFAM" id="SSF56399">
    <property type="entry name" value="ADP-ribosylation"/>
    <property type="match status" value="1"/>
</dbReference>
<keyword evidence="5" id="KW-0677">Repeat</keyword>
<feature type="domain" description="PARP alpha-helical" evidence="14">
    <location>
        <begin position="1771"/>
        <end position="1904"/>
    </location>
</feature>
<dbReference type="InterPro" id="IPR051165">
    <property type="entry name" value="Multifunctional_ANK_Repeat"/>
</dbReference>
<dbReference type="InterPro" id="IPR036770">
    <property type="entry name" value="Ankyrin_rpt-contain_sf"/>
</dbReference>
<evidence type="ECO:0000256" key="10">
    <source>
        <dbReference type="RuleBase" id="RU362114"/>
    </source>
</evidence>
<feature type="domain" description="PARP catalytic" evidence="13">
    <location>
        <begin position="1911"/>
        <end position="2149"/>
    </location>
</feature>
<feature type="compositionally biased region" description="Basic and acidic residues" evidence="12">
    <location>
        <begin position="786"/>
        <end position="799"/>
    </location>
</feature>
<dbReference type="OrthoDB" id="2017365at2759"/>
<dbReference type="InterPro" id="IPR012317">
    <property type="entry name" value="Poly(ADP-ribose)pol_cat_dom"/>
</dbReference>
<evidence type="ECO:0000313" key="16">
    <source>
        <dbReference type="EMBL" id="CDW80451.1"/>
    </source>
</evidence>
<evidence type="ECO:0000256" key="1">
    <source>
        <dbReference type="ARBA" id="ARBA00004123"/>
    </source>
</evidence>
<feature type="coiled-coil region" evidence="11">
    <location>
        <begin position="1817"/>
        <end position="1859"/>
    </location>
</feature>
<evidence type="ECO:0000313" key="17">
    <source>
        <dbReference type="Proteomes" id="UP000039865"/>
    </source>
</evidence>
<dbReference type="Pfam" id="PF00023">
    <property type="entry name" value="Ank"/>
    <property type="match status" value="1"/>
</dbReference>
<dbReference type="SUPFAM" id="SSF48403">
    <property type="entry name" value="Ankyrin repeat"/>
    <property type="match status" value="4"/>
</dbReference>
<organism evidence="16 17">
    <name type="scientific">Stylonychia lemnae</name>
    <name type="common">Ciliate</name>
    <dbReference type="NCBI Taxonomy" id="5949"/>
    <lineage>
        <taxon>Eukaryota</taxon>
        <taxon>Sar</taxon>
        <taxon>Alveolata</taxon>
        <taxon>Ciliophora</taxon>
        <taxon>Intramacronucleata</taxon>
        <taxon>Spirotrichea</taxon>
        <taxon>Stichotrichia</taxon>
        <taxon>Sporadotrichida</taxon>
        <taxon>Oxytrichidae</taxon>
        <taxon>Stylonychinae</taxon>
        <taxon>Stylonychia</taxon>
    </lineage>
</organism>
<feature type="repeat" description="ANK" evidence="9">
    <location>
        <begin position="636"/>
        <end position="668"/>
    </location>
</feature>
<feature type="compositionally biased region" description="Acidic residues" evidence="12">
    <location>
        <begin position="2171"/>
        <end position="2191"/>
    </location>
</feature>
<feature type="repeat" description="ANK" evidence="9">
    <location>
        <begin position="406"/>
        <end position="438"/>
    </location>
</feature>
<dbReference type="CDD" id="cd07997">
    <property type="entry name" value="WGR_PARP"/>
    <property type="match status" value="1"/>
</dbReference>
<evidence type="ECO:0000256" key="9">
    <source>
        <dbReference type="PROSITE-ProRule" id="PRU00023"/>
    </source>
</evidence>
<sequence>MARTKQTFRRATNNKGFARKAIARRARKSVPWRRGRAGRKIGLDQDNDENAGGNFDRLFTFTKPVNMIHLNHIKQNKQKANKNGEIQIDTSTAKKGGKTLIVQPLTIRKPKRQYNEKYLVELVKQQKKLSDQKSNLKKDKVDKLDDTLKMNSCCLFCNNRLMIEAVRKNDINQVKNLLADHENISNPFQSLNCQNNFEDAFYLADKLKHYEIIKLFLRDLNSKKERKELPSTLLEQSHTGNPGSYNFNHGIKALNQARGSKEGNDAFTQDDFAREKVKRKAILQKNQYSLPTLKLIMTERKKDKSENDVFESLQSQTIKYVRKGMQKEAEFLLKYDFENQINDLNRLYGGALSGELPPNIVKISVIKQSRMYNMLSPLHCACINPNPNIIKTLLKSVPQFSLPDFNRRNLIHYAAANHNPDVLKFLLANGADPNEVDSMRNTPLMIAAELGRTQNILALLDHFEQKRKAREQAEKEKDKQRKKKILQKPKSKKKSRKPRGKQGGDDEDDEDMDDNEGDNEEETLNINYVDTKNRSSFTALHFAVLSGSMQCVKALLDAGADPNLKTSKSMTPALIASACGYLDILRLLKSHDVDLEGKVHKQRKTALIFACMNGHNDIVEYLIDICKVDINKSDTSKNSPIHYAVAYGWQKLVQILIQRGADLNIKTIWNSTPPSLAIQKYHFQILQILIASNKNDQQPDLYSDAEGRDIIVQNLINFDLNVIQRLETLIKLLNKINLQPNMRDQNGYSAFHYLAGLNISEIAQNLYNSKPDEVKALYNKFNAKEDGKKSSKKQAKDLDNNSENDDLAGGSDQENENDEEDEDNPNKKKQRQEKIQFLYDLLSQYVIQIVTFLEHLGYDNNLISTNSQTPILLAAQPLLYALAHGQSIVQHEVTDISFNQLNDNTLELLGFAFSLKSQYCDTVSNQRNLSKKLYNQPETSEVLNEKDKYNRSNFRFQQGFQGCYFNQSNWLHMLTNIIVYSKKEVNTKPLIDQLKIIIEMGSLIAYIYWLLLKIEMLLNKFQIMNGSKFTYLDFIIVSTRNQMELPHIEELLIDKFPGIENYRFGYRDNCILLLMRHASNNNFDPINTVKMLIERQPQLLNTCDKFENPLLNIAAKLKNIPLTLAYIYQKSYNKNYNDSMGNVALSHAIMRKNFENALYLLQQEQTKVYQYGYKYKHYLNDFIKNGGILTKNLIQKINDSLKDQFIAEPVNIYQLSFECKFFALFHLCKKQDQILLLEVSPEEILEYQNKDNIFLLFALAQSQSYKEMQQNNKEVEEEDNDEDEENEQNQIEDGGIPLQTLEDIENSIEKIFIKLITDYKLSIYQADNSGKTLLVQALLSQNLKVISLIFKELYENSNKKQVLEYILQNTNLKKLSFFNLLLSKSLNIDEKIQIKILQQLNQLLGKNMFPLLNKPYTLDPAIFFHNKSNIDQESPYITNVRQFLYSKHKGLVEIYPLHDLIEAQRYEVVQYLIKNGIKFDSIQERQLINLSALLKDLKLIKILHKEGNLGISVLDSKKQSTLHYSLSDYQNPEGILNINAQNLEVFWYLIQNNQEIHKQAYSSDFRQILTASKHKELQHHFNIKPQESKQQKQVLKTVDLDQVEKDFKQMAQQYSTSSNNDSANNSYDLIDEVSEMQDTHEIVYDMNVQLMKVDLQVGLNGLLRFYNMQLLKEKVNDRFVLWTRWGRINEQGQYQRTPFGNDKSAAVKEFNKIFKQKTGNDFEEQNNVQIKGKYRVIARGKVKSSLNVRKQMKKLQKSIKMTEVKALLKNSYRNANPTNQSIFKLYENSILALISQNLENRNNQRNNSSSHLTFHHIEEARQILDEALDLCDQQEKLKQANNRDEVQNIQEQLMELSNRYYTLIPFKDYTRNGIKFLSWKHQIEREQEELSIMANSSLSFKLAIASIKNACPLQYVINMLPTKVNLLSSLDNQAEYKQIMRYLDAGKPIGSQYGKKTQTYVNNIFSINESGVRMADDNELFNQIHNHWLLWHGTKNENLIGILNQGMKIKPSGVNQAGSLFGSGIYFSDNANKAIDYTSYQEIQYSKEDASFYMLLCEVALGNVANFPSDWESNIYRPPEGSHSVRIMSEKGPDFSQNIYNEDGIIVPVGNIVQYPPIKVLKGNQEYNDINNFADYLMKQEQEEKKKKLKVKAAKKPKKNVPKKKKVKNESDEEMSDEGDSENNEDEEEQQFEQEIIDVGLAKHLEKRFRENKEKDKKFGFKPHMISADYLLDKLKKDIQNLDQESSYTDMAQYIVYSEKQVRVKYIVEFKREKGMNTSNY</sequence>
<feature type="compositionally biased region" description="Acidic residues" evidence="12">
    <location>
        <begin position="813"/>
        <end position="823"/>
    </location>
</feature>
<keyword evidence="17" id="KW-1185">Reference proteome</keyword>
<evidence type="ECO:0000259" key="13">
    <source>
        <dbReference type="PROSITE" id="PS51059"/>
    </source>
</evidence>
<dbReference type="GO" id="GO:0003950">
    <property type="term" value="F:NAD+ poly-ADP-ribosyltransferase activity"/>
    <property type="evidence" value="ECO:0007669"/>
    <property type="project" value="UniProtKB-UniRule"/>
</dbReference>
<dbReference type="InterPro" id="IPR008893">
    <property type="entry name" value="WGR_domain"/>
</dbReference>
<evidence type="ECO:0000259" key="14">
    <source>
        <dbReference type="PROSITE" id="PS51060"/>
    </source>
</evidence>
<evidence type="ECO:0000256" key="3">
    <source>
        <dbReference type="ARBA" id="ARBA00022679"/>
    </source>
</evidence>
<feature type="region of interest" description="Disordered" evidence="12">
    <location>
        <begin position="2148"/>
        <end position="2191"/>
    </location>
</feature>
<dbReference type="PANTHER" id="PTHR24123">
    <property type="entry name" value="ANKYRIN REPEAT-CONTAINING"/>
    <property type="match status" value="1"/>
</dbReference>
<evidence type="ECO:0000256" key="5">
    <source>
        <dbReference type="ARBA" id="ARBA00022737"/>
    </source>
</evidence>
<proteinExistence type="predicted"/>
<dbReference type="Gene3D" id="2.20.140.10">
    <property type="entry name" value="WGR domain"/>
    <property type="match status" value="1"/>
</dbReference>
<dbReference type="GO" id="GO:0016779">
    <property type="term" value="F:nucleotidyltransferase activity"/>
    <property type="evidence" value="ECO:0007669"/>
    <property type="project" value="UniProtKB-KW"/>
</dbReference>
<dbReference type="Proteomes" id="UP000039865">
    <property type="component" value="Unassembled WGS sequence"/>
</dbReference>
<feature type="region of interest" description="Disordered" evidence="12">
    <location>
        <begin position="1268"/>
        <end position="1292"/>
    </location>
</feature>
<dbReference type="GO" id="GO:0005634">
    <property type="term" value="C:nucleus"/>
    <property type="evidence" value="ECO:0007669"/>
    <property type="project" value="UniProtKB-SubCell"/>
</dbReference>
<dbReference type="PROSITE" id="PS51060">
    <property type="entry name" value="PARP_ALPHA_HD"/>
    <property type="match status" value="1"/>
</dbReference>
<feature type="region of interest" description="Disordered" evidence="12">
    <location>
        <begin position="786"/>
        <end position="830"/>
    </location>
</feature>
<dbReference type="InParanoid" id="A0A078AF52"/>